<feature type="chain" id="PRO_5032664305" description="DUF4832 domain-containing protein" evidence="1">
    <location>
        <begin position="19"/>
        <end position="500"/>
    </location>
</feature>
<name>A0A815YYW6_ADIRI</name>
<comment type="caution">
    <text evidence="2">The sequence shown here is derived from an EMBL/GenBank/DDBJ whole genome shotgun (WGS) entry which is preliminary data.</text>
</comment>
<evidence type="ECO:0000313" key="2">
    <source>
        <dbReference type="EMBL" id="CAF1576443.1"/>
    </source>
</evidence>
<reference evidence="2" key="1">
    <citation type="submission" date="2021-02" db="EMBL/GenBank/DDBJ databases">
        <authorList>
            <person name="Nowell W R."/>
        </authorList>
    </citation>
    <scope>NUCLEOTIDE SEQUENCE</scope>
</reference>
<dbReference type="Proteomes" id="UP000663828">
    <property type="component" value="Unassembled WGS sequence"/>
</dbReference>
<dbReference type="Gene3D" id="3.20.20.80">
    <property type="entry name" value="Glycosidases"/>
    <property type="match status" value="1"/>
</dbReference>
<evidence type="ECO:0000256" key="1">
    <source>
        <dbReference type="SAM" id="SignalP"/>
    </source>
</evidence>
<dbReference type="EMBL" id="CAJNOR010005798">
    <property type="protein sequence ID" value="CAF1576443.1"/>
    <property type="molecule type" value="Genomic_DNA"/>
</dbReference>
<evidence type="ECO:0008006" key="4">
    <source>
        <dbReference type="Google" id="ProtNLM"/>
    </source>
</evidence>
<evidence type="ECO:0000313" key="3">
    <source>
        <dbReference type="Proteomes" id="UP000663828"/>
    </source>
</evidence>
<keyword evidence="1" id="KW-0732">Signal</keyword>
<keyword evidence="3" id="KW-1185">Reference proteome</keyword>
<proteinExistence type="predicted"/>
<organism evidence="2 3">
    <name type="scientific">Adineta ricciae</name>
    <name type="common">Rotifer</name>
    <dbReference type="NCBI Taxonomy" id="249248"/>
    <lineage>
        <taxon>Eukaryota</taxon>
        <taxon>Metazoa</taxon>
        <taxon>Spiralia</taxon>
        <taxon>Gnathifera</taxon>
        <taxon>Rotifera</taxon>
        <taxon>Eurotatoria</taxon>
        <taxon>Bdelloidea</taxon>
        <taxon>Adinetida</taxon>
        <taxon>Adinetidae</taxon>
        <taxon>Adineta</taxon>
    </lineage>
</organism>
<feature type="signal peptide" evidence="1">
    <location>
        <begin position="1"/>
        <end position="18"/>
    </location>
</feature>
<accession>A0A815YYW6</accession>
<protein>
    <recommendedName>
        <fullName evidence="4">DUF4832 domain-containing protein</fullName>
    </recommendedName>
</protein>
<sequence length="500" mass="56561">MAIVITLLTTFVLKTVLGTVVYNSTYHFDASATASNPLKGFVPYYLWVQNQPNVNDLPYSMENYYIPMKNIMTGTTSFDFSSIDTVLTNIAKRNHHAILRVYIDFPGYNLRDSLPDFLWNGLTIYAGNADQGFFPDYNNQTLIDCIVNLIHALGKQYDGDKRIGFWQIGFLGHWGEWHTWPNGTYFASTYHQDQVLSAFNSSFMTTKLQIRYFHVTGSHSATSWNVGFHDDSFAQDTYGEDWMFYNQSVQVGADQRWRSQPIGGEIRPELMPCLFASDAVTACRAITDLIPLNWTTCVELTHSTFQWHAYPFMNPMNKSDLARTINASIMLGYSFFVSQILVNEINCSVCSHFIRISVTMSNIGVAPFYYPLTLNAKAVNSITQSLILTKSITVPLANQLDQNSYIYDFDMKIEANTNVQFSIWLDSSYLVGNQKIVFAISNASSSGIIQLPVMFIRSCNSQNSTTNCTSYLHGVGSNGIRRTSYIGMVLIFMFLAIFAY</sequence>
<gene>
    <name evidence="2" type="ORF">XAT740_LOCUS45010</name>
</gene>
<dbReference type="AlphaFoldDB" id="A0A815YYW6"/>